<dbReference type="InterPro" id="IPR013785">
    <property type="entry name" value="Aldolase_TIM"/>
</dbReference>
<dbReference type="FunFam" id="3.20.20.70:FF:000059">
    <property type="entry name" value="N-ethylmaleimide reductase, FMN-linked"/>
    <property type="match status" value="1"/>
</dbReference>
<keyword evidence="3" id="KW-0560">Oxidoreductase</keyword>
<dbReference type="SUPFAM" id="SSF51395">
    <property type="entry name" value="FMN-linked oxidoreductases"/>
    <property type="match status" value="1"/>
</dbReference>
<evidence type="ECO:0000259" key="4">
    <source>
        <dbReference type="Pfam" id="PF00724"/>
    </source>
</evidence>
<evidence type="ECO:0000313" key="5">
    <source>
        <dbReference type="EMBL" id="DBA05214.1"/>
    </source>
</evidence>
<dbReference type="GO" id="GO:0005829">
    <property type="term" value="C:cytosol"/>
    <property type="evidence" value="ECO:0007669"/>
    <property type="project" value="UniProtKB-ARBA"/>
</dbReference>
<sequence length="378" mass="42158">MATADYKLFTPLRIDDDLELNNRVVLGPLTRARSDAHGLVNELNQLYYEQRAGAGLVITEATAVSEQGFGWYRAPAMYTPAHADAWRHVVDRVHRQHGTIFMQMWHMGRQGHSSFNAKRELVSASALRLEQGHTRNANGAAVPYETPRALETHELANVVDAYRQSAQLAKQAGFDGVEIHAANGYLIDQFLQSVTNQRTDAYGGSFENRSRLLIEVVEAIQTVYPATRIGVRLSPNGAFGGMGSPDNFAMFTYTMERLRAYDLAYVAILDGLGFGFHDKDQLMTAFDAKMAFRGRVLANNSYTRDIAEGVVRSGAADFVGFGRLFMANPDLAQRFQNDWPLATKPKYEMYWDPKKGAMGYTEFPAYEPEAGTTEKATE</sequence>
<dbReference type="PANTHER" id="PTHR22893:SF91">
    <property type="entry name" value="NADPH DEHYDROGENASE 2-RELATED"/>
    <property type="match status" value="1"/>
</dbReference>
<gene>
    <name evidence="5" type="ORF">N0F65_005064</name>
</gene>
<comment type="similarity">
    <text evidence="2">Belongs to the NADH:flavin oxidoreductase/NADH oxidase family.</text>
</comment>
<comment type="cofactor">
    <cofactor evidence="1">
        <name>FMN</name>
        <dbReference type="ChEBI" id="CHEBI:58210"/>
    </cofactor>
</comment>
<evidence type="ECO:0000256" key="3">
    <source>
        <dbReference type="ARBA" id="ARBA00023002"/>
    </source>
</evidence>
<dbReference type="InterPro" id="IPR045247">
    <property type="entry name" value="Oye-like"/>
</dbReference>
<dbReference type="AlphaFoldDB" id="A0AAV2ZIC0"/>
<dbReference type="PANTHER" id="PTHR22893">
    <property type="entry name" value="NADH OXIDOREDUCTASE-RELATED"/>
    <property type="match status" value="1"/>
</dbReference>
<accession>A0AAV2ZIC0</accession>
<reference evidence="5" key="2">
    <citation type="journal article" date="2023" name="Microbiol Resour">
        <title>Decontamination and Annotation of the Draft Genome Sequence of the Oomycete Lagenidium giganteum ARSEF 373.</title>
        <authorList>
            <person name="Morgan W.R."/>
            <person name="Tartar A."/>
        </authorList>
    </citation>
    <scope>NUCLEOTIDE SEQUENCE</scope>
    <source>
        <strain evidence="5">ARSEF 373</strain>
    </source>
</reference>
<name>A0AAV2ZIC0_9STRA</name>
<evidence type="ECO:0000256" key="1">
    <source>
        <dbReference type="ARBA" id="ARBA00001917"/>
    </source>
</evidence>
<dbReference type="Proteomes" id="UP001146120">
    <property type="component" value="Unassembled WGS sequence"/>
</dbReference>
<proteinExistence type="inferred from homology"/>
<reference evidence="5" key="1">
    <citation type="submission" date="2022-11" db="EMBL/GenBank/DDBJ databases">
        <authorList>
            <person name="Morgan W.R."/>
            <person name="Tartar A."/>
        </authorList>
    </citation>
    <scope>NUCLEOTIDE SEQUENCE</scope>
    <source>
        <strain evidence="5">ARSEF 373</strain>
    </source>
</reference>
<evidence type="ECO:0000313" key="6">
    <source>
        <dbReference type="Proteomes" id="UP001146120"/>
    </source>
</evidence>
<organism evidence="5 6">
    <name type="scientific">Lagenidium giganteum</name>
    <dbReference type="NCBI Taxonomy" id="4803"/>
    <lineage>
        <taxon>Eukaryota</taxon>
        <taxon>Sar</taxon>
        <taxon>Stramenopiles</taxon>
        <taxon>Oomycota</taxon>
        <taxon>Peronosporomycetes</taxon>
        <taxon>Pythiales</taxon>
        <taxon>Pythiaceae</taxon>
    </lineage>
</organism>
<dbReference type="Gene3D" id="3.20.20.70">
    <property type="entry name" value="Aldolase class I"/>
    <property type="match status" value="1"/>
</dbReference>
<dbReference type="CDD" id="cd02933">
    <property type="entry name" value="OYE_like_FMN"/>
    <property type="match status" value="1"/>
</dbReference>
<dbReference type="EMBL" id="DAKRPA010000002">
    <property type="protein sequence ID" value="DBA05214.1"/>
    <property type="molecule type" value="Genomic_DNA"/>
</dbReference>
<dbReference type="GO" id="GO:0010181">
    <property type="term" value="F:FMN binding"/>
    <property type="evidence" value="ECO:0007669"/>
    <property type="project" value="InterPro"/>
</dbReference>
<evidence type="ECO:0000256" key="2">
    <source>
        <dbReference type="ARBA" id="ARBA00005979"/>
    </source>
</evidence>
<keyword evidence="6" id="KW-1185">Reference proteome</keyword>
<dbReference type="Pfam" id="PF00724">
    <property type="entry name" value="Oxidored_FMN"/>
    <property type="match status" value="1"/>
</dbReference>
<dbReference type="InterPro" id="IPR001155">
    <property type="entry name" value="OxRdtase_FMN_N"/>
</dbReference>
<feature type="domain" description="NADH:flavin oxidoreductase/NADH oxidase N-terminal" evidence="4">
    <location>
        <begin position="7"/>
        <end position="339"/>
    </location>
</feature>
<protein>
    <recommendedName>
        <fullName evidence="4">NADH:flavin oxidoreductase/NADH oxidase N-terminal domain-containing protein</fullName>
    </recommendedName>
</protein>
<comment type="caution">
    <text evidence="5">The sequence shown here is derived from an EMBL/GenBank/DDBJ whole genome shotgun (WGS) entry which is preliminary data.</text>
</comment>
<dbReference type="GO" id="GO:0016628">
    <property type="term" value="F:oxidoreductase activity, acting on the CH-CH group of donors, NAD or NADP as acceptor"/>
    <property type="evidence" value="ECO:0007669"/>
    <property type="project" value="UniProtKB-ARBA"/>
</dbReference>